<dbReference type="Proteomes" id="UP001195483">
    <property type="component" value="Unassembled WGS sequence"/>
</dbReference>
<gene>
    <name evidence="1" type="ORF">CHS0354_031947</name>
</gene>
<reference evidence="1" key="2">
    <citation type="journal article" date="2021" name="Genome Biol. Evol.">
        <title>Developing a high-quality reference genome for a parasitic bivalve with doubly uniparental inheritance (Bivalvia: Unionida).</title>
        <authorList>
            <person name="Smith C.H."/>
        </authorList>
    </citation>
    <scope>NUCLEOTIDE SEQUENCE</scope>
    <source>
        <strain evidence="1">CHS0354</strain>
        <tissue evidence="1">Mantle</tissue>
    </source>
</reference>
<name>A0AAE0S3P3_9BIVA</name>
<dbReference type="EMBL" id="JAEAOA010001900">
    <property type="protein sequence ID" value="KAK3584539.1"/>
    <property type="molecule type" value="Genomic_DNA"/>
</dbReference>
<reference evidence="1" key="1">
    <citation type="journal article" date="2021" name="Genome Biol. Evol.">
        <title>A High-Quality Reference Genome for a Parasitic Bivalve with Doubly Uniparental Inheritance (Bivalvia: Unionida).</title>
        <authorList>
            <person name="Smith C.H."/>
        </authorList>
    </citation>
    <scope>NUCLEOTIDE SEQUENCE</scope>
    <source>
        <strain evidence="1">CHS0354</strain>
    </source>
</reference>
<evidence type="ECO:0000313" key="2">
    <source>
        <dbReference type="Proteomes" id="UP001195483"/>
    </source>
</evidence>
<protein>
    <submittedName>
        <fullName evidence="1">Uncharacterized protein</fullName>
    </submittedName>
</protein>
<proteinExistence type="predicted"/>
<organism evidence="1 2">
    <name type="scientific">Potamilus streckersoni</name>
    <dbReference type="NCBI Taxonomy" id="2493646"/>
    <lineage>
        <taxon>Eukaryota</taxon>
        <taxon>Metazoa</taxon>
        <taxon>Spiralia</taxon>
        <taxon>Lophotrochozoa</taxon>
        <taxon>Mollusca</taxon>
        <taxon>Bivalvia</taxon>
        <taxon>Autobranchia</taxon>
        <taxon>Heteroconchia</taxon>
        <taxon>Palaeoheterodonta</taxon>
        <taxon>Unionida</taxon>
        <taxon>Unionoidea</taxon>
        <taxon>Unionidae</taxon>
        <taxon>Ambleminae</taxon>
        <taxon>Lampsilini</taxon>
        <taxon>Potamilus</taxon>
    </lineage>
</organism>
<keyword evidence="2" id="KW-1185">Reference proteome</keyword>
<sequence length="119" mass="13039">MVSPQNITIIEILATNPEIIGGLLMPNTVTFNFSRETLLAAHIAFLYSDKSFDRLFGSSSDVLLSKRSLGKLDSLRSINLFGVNSEKACLDESTVPSLWDQHIRGLIPMTKSCLVSPAI</sequence>
<comment type="caution">
    <text evidence="1">The sequence shown here is derived from an EMBL/GenBank/DDBJ whole genome shotgun (WGS) entry which is preliminary data.</text>
</comment>
<reference evidence="1" key="3">
    <citation type="submission" date="2023-05" db="EMBL/GenBank/DDBJ databases">
        <authorList>
            <person name="Smith C.H."/>
        </authorList>
    </citation>
    <scope>NUCLEOTIDE SEQUENCE</scope>
    <source>
        <strain evidence="1">CHS0354</strain>
        <tissue evidence="1">Mantle</tissue>
    </source>
</reference>
<evidence type="ECO:0000313" key="1">
    <source>
        <dbReference type="EMBL" id="KAK3584539.1"/>
    </source>
</evidence>
<accession>A0AAE0S3P3</accession>
<dbReference type="AlphaFoldDB" id="A0AAE0S3P3"/>